<dbReference type="STRING" id="1338436.LK10_12745"/>
<dbReference type="Pfam" id="PF14552">
    <property type="entry name" value="Tautomerase_2"/>
    <property type="match status" value="1"/>
</dbReference>
<proteinExistence type="predicted"/>
<evidence type="ECO:0008006" key="3">
    <source>
        <dbReference type="Google" id="ProtNLM"/>
    </source>
</evidence>
<dbReference type="InterPro" id="IPR037479">
    <property type="entry name" value="Tauto_MSAD"/>
</dbReference>
<evidence type="ECO:0000313" key="2">
    <source>
        <dbReference type="Proteomes" id="UP000030982"/>
    </source>
</evidence>
<dbReference type="PANTHER" id="PTHR38460:SF1">
    <property type="entry name" value="TAUTOMERASE YOLI-RELATED"/>
    <property type="match status" value="1"/>
</dbReference>
<comment type="caution">
    <text evidence="1">The sequence shown here is derived from an EMBL/GenBank/DDBJ whole genome shotgun (WGS) entry which is preliminary data.</text>
</comment>
<dbReference type="Gene3D" id="3.30.429.10">
    <property type="entry name" value="Macrophage Migration Inhibitory Factor"/>
    <property type="match status" value="1"/>
</dbReference>
<dbReference type="AlphaFoldDB" id="A0A0B2AKQ3"/>
<dbReference type="Proteomes" id="UP000030982">
    <property type="component" value="Unassembled WGS sequence"/>
</dbReference>
<protein>
    <recommendedName>
        <fullName evidence="3">Tautomerase</fullName>
    </recommendedName>
</protein>
<keyword evidence="2" id="KW-1185">Reference proteome</keyword>
<evidence type="ECO:0000313" key="1">
    <source>
        <dbReference type="EMBL" id="KHL02458.1"/>
    </source>
</evidence>
<name>A0A0B2AKQ3_9MICC</name>
<sequence length="118" mass="13194">MPLIQVDLERGLYESSHEAISSAIHDAQIEALGIPADDRFQVFRPHAEGELKFDPGYNGVDRRSLLLIQVTAVHMYPVAVKRKFFETVVAKLAPLGVRAEDVLISLVENGFEDWYAGK</sequence>
<gene>
    <name evidence="1" type="ORF">LK10_12745</name>
</gene>
<dbReference type="OrthoDB" id="9804765at2"/>
<dbReference type="InterPro" id="IPR014347">
    <property type="entry name" value="Tautomerase/MIF_sf"/>
</dbReference>
<dbReference type="EMBL" id="JTDL01000123">
    <property type="protein sequence ID" value="KHL02458.1"/>
    <property type="molecule type" value="Genomic_DNA"/>
</dbReference>
<dbReference type="SUPFAM" id="SSF55331">
    <property type="entry name" value="Tautomerase/MIF"/>
    <property type="match status" value="1"/>
</dbReference>
<organism evidence="1 2">
    <name type="scientific">Sinomonas humi</name>
    <dbReference type="NCBI Taxonomy" id="1338436"/>
    <lineage>
        <taxon>Bacteria</taxon>
        <taxon>Bacillati</taxon>
        <taxon>Actinomycetota</taxon>
        <taxon>Actinomycetes</taxon>
        <taxon>Micrococcales</taxon>
        <taxon>Micrococcaceae</taxon>
        <taxon>Sinomonas</taxon>
    </lineage>
</organism>
<dbReference type="RefSeq" id="WP_043124202.1">
    <property type="nucleotide sequence ID" value="NZ_JTDL01000123.1"/>
</dbReference>
<accession>A0A0B2AKQ3</accession>
<dbReference type="PANTHER" id="PTHR38460">
    <property type="entry name" value="TAUTOMERASE YOLI-RELATED"/>
    <property type="match status" value="1"/>
</dbReference>
<reference evidence="1 2" key="1">
    <citation type="submission" date="2014-09" db="EMBL/GenBank/DDBJ databases">
        <title>Genome sequence of Sinomonas sp. MUSC 117.</title>
        <authorList>
            <person name="Lee L.-H."/>
        </authorList>
    </citation>
    <scope>NUCLEOTIDE SEQUENCE [LARGE SCALE GENOMIC DNA]</scope>
    <source>
        <strain evidence="1 2">MUSC 117</strain>
    </source>
</reference>